<feature type="signal peptide" evidence="1">
    <location>
        <begin position="1"/>
        <end position="24"/>
    </location>
</feature>
<sequence length="238" mass="25649">MIHFNLSKKLLFIPLLCAAITASAQTNSLTGEQSPALQPSVQLPVAAQLKMKTADESASNYQAAPATRNVFKQAEDSGKLLTFGIEPEAILPMGSFGDLASAGVGINVKAFYSLGDIGVLTGSVGYHYFLAKENDFSDFDYKYSGIPIRFGFQYTLAEKFFVEPQLGFYNFRTSISSEDAEDEEFPGASGSGSSTNFFFALRAGYRTGERSNLSLGYNNISASGGSTSFLGLSYCFTF</sequence>
<dbReference type="SUPFAM" id="SSF56925">
    <property type="entry name" value="OMPA-like"/>
    <property type="match status" value="1"/>
</dbReference>
<evidence type="ECO:0000313" key="2">
    <source>
        <dbReference type="EMBL" id="RFZ92593.1"/>
    </source>
</evidence>
<feature type="chain" id="PRO_5016746289" evidence="1">
    <location>
        <begin position="25"/>
        <end position="238"/>
    </location>
</feature>
<dbReference type="Proteomes" id="UP000264217">
    <property type="component" value="Unassembled WGS sequence"/>
</dbReference>
<protein>
    <submittedName>
        <fullName evidence="2">Uncharacterized protein</fullName>
    </submittedName>
</protein>
<evidence type="ECO:0000313" key="3">
    <source>
        <dbReference type="Proteomes" id="UP000264217"/>
    </source>
</evidence>
<dbReference type="InterPro" id="IPR011250">
    <property type="entry name" value="OMP/PagP_B-barrel"/>
</dbReference>
<name>A0A372NTI7_9SPHI</name>
<evidence type="ECO:0000256" key="1">
    <source>
        <dbReference type="SAM" id="SignalP"/>
    </source>
</evidence>
<keyword evidence="1" id="KW-0732">Signal</keyword>
<organism evidence="2 3">
    <name type="scientific">Mucilaginibacter conchicola</name>
    <dbReference type="NCBI Taxonomy" id="2303333"/>
    <lineage>
        <taxon>Bacteria</taxon>
        <taxon>Pseudomonadati</taxon>
        <taxon>Bacteroidota</taxon>
        <taxon>Sphingobacteriia</taxon>
        <taxon>Sphingobacteriales</taxon>
        <taxon>Sphingobacteriaceae</taxon>
        <taxon>Mucilaginibacter</taxon>
    </lineage>
</organism>
<keyword evidence="3" id="KW-1185">Reference proteome</keyword>
<dbReference type="AlphaFoldDB" id="A0A372NTI7"/>
<dbReference type="OrthoDB" id="795197at2"/>
<dbReference type="EMBL" id="QWDC01000002">
    <property type="protein sequence ID" value="RFZ92593.1"/>
    <property type="molecule type" value="Genomic_DNA"/>
</dbReference>
<accession>A0A372NTI7</accession>
<proteinExistence type="predicted"/>
<gene>
    <name evidence="2" type="ORF">D0C36_14345</name>
</gene>
<comment type="caution">
    <text evidence="2">The sequence shown here is derived from an EMBL/GenBank/DDBJ whole genome shotgun (WGS) entry which is preliminary data.</text>
</comment>
<dbReference type="RefSeq" id="WP_117392302.1">
    <property type="nucleotide sequence ID" value="NZ_QWDC01000002.1"/>
</dbReference>
<reference evidence="2 3" key="1">
    <citation type="submission" date="2018-08" db="EMBL/GenBank/DDBJ databases">
        <title>Mucilaginibacter sp. MYSH2.</title>
        <authorList>
            <person name="Seo T."/>
        </authorList>
    </citation>
    <scope>NUCLEOTIDE SEQUENCE [LARGE SCALE GENOMIC DNA]</scope>
    <source>
        <strain evidence="2 3">MYSH2</strain>
    </source>
</reference>